<keyword evidence="3" id="KW-0804">Transcription</keyword>
<feature type="compositionally biased region" description="Low complexity" evidence="5">
    <location>
        <begin position="240"/>
        <end position="250"/>
    </location>
</feature>
<organism evidence="7 8">
    <name type="scientific">Pycnococcus provasolii</name>
    <dbReference type="NCBI Taxonomy" id="41880"/>
    <lineage>
        <taxon>Eukaryota</taxon>
        <taxon>Viridiplantae</taxon>
        <taxon>Chlorophyta</taxon>
        <taxon>Pseudoscourfieldiophyceae</taxon>
        <taxon>Pseudoscourfieldiales</taxon>
        <taxon>Pycnococcaceae</taxon>
        <taxon>Pycnococcus</taxon>
    </lineage>
</organism>
<comment type="caution">
    <text evidence="7">The sequence shown here is derived from an EMBL/GenBank/DDBJ whole genome shotgun (WGS) entry which is preliminary data.</text>
</comment>
<keyword evidence="2" id="KW-0805">Transcription regulation</keyword>
<dbReference type="PANTHER" id="PTHR46338:SF1">
    <property type="entry name" value="TRANSCRIPTION INITIATION FACTOR TFIID SUBUNIT 8"/>
    <property type="match status" value="1"/>
</dbReference>
<dbReference type="OrthoDB" id="513071at2759"/>
<evidence type="ECO:0000259" key="6">
    <source>
        <dbReference type="SMART" id="SM00576"/>
    </source>
</evidence>
<dbReference type="EMBL" id="BNJQ01000003">
    <property type="protein sequence ID" value="GHP02557.1"/>
    <property type="molecule type" value="Genomic_DNA"/>
</dbReference>
<evidence type="ECO:0000256" key="2">
    <source>
        <dbReference type="ARBA" id="ARBA00023015"/>
    </source>
</evidence>
<dbReference type="InterPro" id="IPR009072">
    <property type="entry name" value="Histone-fold"/>
</dbReference>
<comment type="subcellular location">
    <subcellularLocation>
        <location evidence="1">Nucleus</location>
    </subcellularLocation>
</comment>
<name>A0A830HBU3_9CHLO</name>
<feature type="domain" description="Bromodomain associated" evidence="6">
    <location>
        <begin position="46"/>
        <end position="123"/>
    </location>
</feature>
<dbReference type="SMART" id="SM00576">
    <property type="entry name" value="BTP"/>
    <property type="match status" value="1"/>
</dbReference>
<feature type="region of interest" description="Disordered" evidence="5">
    <location>
        <begin position="240"/>
        <end position="306"/>
    </location>
</feature>
<feature type="compositionally biased region" description="Basic and acidic residues" evidence="5">
    <location>
        <begin position="265"/>
        <end position="306"/>
    </location>
</feature>
<evidence type="ECO:0000256" key="5">
    <source>
        <dbReference type="SAM" id="MobiDB-lite"/>
    </source>
</evidence>
<dbReference type="PANTHER" id="PTHR46338">
    <property type="entry name" value="TRANSCRIPTION INITIATION FACTOR TFIID SUBUNIT 8"/>
    <property type="match status" value="1"/>
</dbReference>
<sequence length="306" mass="32588">MPPTTSQVGLGDAGSSPAVPGAVRGAADLPSSSAGPAPAAGTLDAESYARSLARRTVGQIAQSVGVNKAHAASIEALSEVLTRFIRYLGQSSAAYARHASRSHAQLSDVLLALEDVLPGAVERLVKYAKEYAEDEDPFAHALPKFPAPKKVKRVPTFQEKGEAPPQHVPDFYPAMPDAHALRATRAYRSSDAGADERKARSVAAKRQEDAERVAKAMASRKVAGLEVPEMEKLGATATLTTAPTQPLAHASVKPLSTTGAGTNAQKDETDDRDKRQKREDPNIKKQSVDRAEKILRGDDKDKDEKV</sequence>
<feature type="region of interest" description="Disordered" evidence="5">
    <location>
        <begin position="187"/>
        <end position="209"/>
    </location>
</feature>
<dbReference type="GO" id="GO:0046982">
    <property type="term" value="F:protein heterodimerization activity"/>
    <property type="evidence" value="ECO:0007669"/>
    <property type="project" value="InterPro"/>
</dbReference>
<dbReference type="InterPro" id="IPR037818">
    <property type="entry name" value="TAF8"/>
</dbReference>
<dbReference type="InterPro" id="IPR006565">
    <property type="entry name" value="BTP"/>
</dbReference>
<evidence type="ECO:0000256" key="4">
    <source>
        <dbReference type="ARBA" id="ARBA00023242"/>
    </source>
</evidence>
<feature type="compositionally biased region" description="Low complexity" evidence="5">
    <location>
        <begin position="25"/>
        <end position="41"/>
    </location>
</feature>
<dbReference type="Pfam" id="PF07524">
    <property type="entry name" value="Bromo_TP"/>
    <property type="match status" value="1"/>
</dbReference>
<evidence type="ECO:0000313" key="7">
    <source>
        <dbReference type="EMBL" id="GHP02557.1"/>
    </source>
</evidence>
<protein>
    <recommendedName>
        <fullName evidence="6">Bromodomain associated domain-containing protein</fullName>
    </recommendedName>
</protein>
<evidence type="ECO:0000313" key="8">
    <source>
        <dbReference type="Proteomes" id="UP000660262"/>
    </source>
</evidence>
<dbReference type="Proteomes" id="UP000660262">
    <property type="component" value="Unassembled WGS sequence"/>
</dbReference>
<gene>
    <name evidence="7" type="ORF">PPROV_000131300</name>
</gene>
<reference evidence="7" key="1">
    <citation type="submission" date="2020-10" db="EMBL/GenBank/DDBJ databases">
        <title>Unveiling of a novel bifunctional photoreceptor, Dualchrome1, isolated from a cosmopolitan green alga.</title>
        <authorList>
            <person name="Suzuki S."/>
            <person name="Kawachi M."/>
        </authorList>
    </citation>
    <scope>NUCLEOTIDE SEQUENCE</scope>
    <source>
        <strain evidence="7">NIES 2893</strain>
    </source>
</reference>
<keyword evidence="8" id="KW-1185">Reference proteome</keyword>
<feature type="region of interest" description="Disordered" evidence="5">
    <location>
        <begin position="1"/>
        <end position="41"/>
    </location>
</feature>
<accession>A0A830HBU3</accession>
<keyword evidence="4" id="KW-0539">Nucleus</keyword>
<dbReference type="Gene3D" id="1.10.20.10">
    <property type="entry name" value="Histone, subunit A"/>
    <property type="match status" value="1"/>
</dbReference>
<dbReference type="SUPFAM" id="SSF47113">
    <property type="entry name" value="Histone-fold"/>
    <property type="match status" value="1"/>
</dbReference>
<dbReference type="GO" id="GO:0005669">
    <property type="term" value="C:transcription factor TFIID complex"/>
    <property type="evidence" value="ECO:0007669"/>
    <property type="project" value="InterPro"/>
</dbReference>
<evidence type="ECO:0000256" key="1">
    <source>
        <dbReference type="ARBA" id="ARBA00004123"/>
    </source>
</evidence>
<dbReference type="AlphaFoldDB" id="A0A830HBU3"/>
<feature type="compositionally biased region" description="Polar residues" evidence="5">
    <location>
        <begin position="254"/>
        <end position="264"/>
    </location>
</feature>
<evidence type="ECO:0000256" key="3">
    <source>
        <dbReference type="ARBA" id="ARBA00023163"/>
    </source>
</evidence>
<feature type="compositionally biased region" description="Basic and acidic residues" evidence="5">
    <location>
        <begin position="194"/>
        <end position="209"/>
    </location>
</feature>
<proteinExistence type="predicted"/>